<evidence type="ECO:0000313" key="5">
    <source>
        <dbReference type="Proteomes" id="UP000646365"/>
    </source>
</evidence>
<feature type="chain" id="PRO_5035200023" evidence="3">
    <location>
        <begin position="31"/>
        <end position="303"/>
    </location>
</feature>
<dbReference type="Pfam" id="PF12974">
    <property type="entry name" value="Phosphonate-bd"/>
    <property type="match status" value="1"/>
</dbReference>
<dbReference type="GO" id="GO:0055085">
    <property type="term" value="P:transmembrane transport"/>
    <property type="evidence" value="ECO:0007669"/>
    <property type="project" value="InterPro"/>
</dbReference>
<evidence type="ECO:0000256" key="3">
    <source>
        <dbReference type="SAM" id="SignalP"/>
    </source>
</evidence>
<dbReference type="PANTHER" id="PTHR35841:SF1">
    <property type="entry name" value="PHOSPHONATES-BINDING PERIPLASMIC PROTEIN"/>
    <property type="match status" value="1"/>
</dbReference>
<dbReference type="NCBIfam" id="TIGR01098">
    <property type="entry name" value="3A0109s03R"/>
    <property type="match status" value="1"/>
</dbReference>
<sequence length="303" mass="32051">MRVRTPFAARLGALAVAPAALLALAGPAMAADDCPNGGTVRFGVEPYEAAARLVPVYENLGKLIADKLGCKVEIQVTTSYNAEIEAMRAGKLEIGEFGPLGYVLAHQVAKAEAVASFSDKEGKPDTYTASIVTWPGSGITALKDVAGHSFAFSDPASTSGHLFPAYGLRKAAIDPDKDVKPVYAGSHTASFEALRNHKVEAGELNSDQIHSAKSQGMWQDGMFTTLWQSDPIPQDPIAVRGDLAPAFKARVTKILQTLDLHSLPPKDLDILAGSGKTLVPTTDAAYSGIRDLVKTLNIDLAKL</sequence>
<dbReference type="Proteomes" id="UP000646365">
    <property type="component" value="Unassembled WGS sequence"/>
</dbReference>
<dbReference type="PANTHER" id="PTHR35841">
    <property type="entry name" value="PHOSPHONATES-BINDING PERIPLASMIC PROTEIN"/>
    <property type="match status" value="1"/>
</dbReference>
<name>A0A8J2YVQ9_9PROT</name>
<reference evidence="4" key="2">
    <citation type="submission" date="2020-09" db="EMBL/GenBank/DDBJ databases">
        <authorList>
            <person name="Sun Q."/>
            <person name="Zhou Y."/>
        </authorList>
    </citation>
    <scope>NUCLEOTIDE SEQUENCE</scope>
    <source>
        <strain evidence="4">CGMCC 1.15725</strain>
    </source>
</reference>
<comment type="caution">
    <text evidence="4">The sequence shown here is derived from an EMBL/GenBank/DDBJ whole genome shotgun (WGS) entry which is preliminary data.</text>
</comment>
<evidence type="ECO:0000313" key="4">
    <source>
        <dbReference type="EMBL" id="GGF29273.1"/>
    </source>
</evidence>
<dbReference type="EMBL" id="BMJQ01000010">
    <property type="protein sequence ID" value="GGF29273.1"/>
    <property type="molecule type" value="Genomic_DNA"/>
</dbReference>
<reference evidence="4" key="1">
    <citation type="journal article" date="2014" name="Int. J. Syst. Evol. Microbiol.">
        <title>Complete genome sequence of Corynebacterium casei LMG S-19264T (=DSM 44701T), isolated from a smear-ripened cheese.</title>
        <authorList>
            <consortium name="US DOE Joint Genome Institute (JGI-PGF)"/>
            <person name="Walter F."/>
            <person name="Albersmeier A."/>
            <person name="Kalinowski J."/>
            <person name="Ruckert C."/>
        </authorList>
    </citation>
    <scope>NUCLEOTIDE SEQUENCE</scope>
    <source>
        <strain evidence="4">CGMCC 1.15725</strain>
    </source>
</reference>
<protein>
    <submittedName>
        <fullName evidence="4">Putative selenate ABC transporter substrate-binding protein</fullName>
    </submittedName>
</protein>
<dbReference type="CDD" id="cd01071">
    <property type="entry name" value="PBP2_PhnD_like"/>
    <property type="match status" value="1"/>
</dbReference>
<keyword evidence="2 3" id="KW-0732">Signal</keyword>
<evidence type="ECO:0000256" key="1">
    <source>
        <dbReference type="ARBA" id="ARBA00007162"/>
    </source>
</evidence>
<dbReference type="RefSeq" id="WP_189048845.1">
    <property type="nucleotide sequence ID" value="NZ_BMJQ01000010.1"/>
</dbReference>
<feature type="signal peptide" evidence="3">
    <location>
        <begin position="1"/>
        <end position="30"/>
    </location>
</feature>
<organism evidence="4 5">
    <name type="scientific">Aliidongia dinghuensis</name>
    <dbReference type="NCBI Taxonomy" id="1867774"/>
    <lineage>
        <taxon>Bacteria</taxon>
        <taxon>Pseudomonadati</taxon>
        <taxon>Pseudomonadota</taxon>
        <taxon>Alphaproteobacteria</taxon>
        <taxon>Rhodospirillales</taxon>
        <taxon>Dongiaceae</taxon>
        <taxon>Aliidongia</taxon>
    </lineage>
</organism>
<gene>
    <name evidence="4" type="primary">phnD</name>
    <name evidence="4" type="ORF">GCM10011611_39130</name>
</gene>
<proteinExistence type="inferred from homology"/>
<comment type="similarity">
    <text evidence="1">Belongs to the phosphate/phosphite/phosphonate binding protein family.</text>
</comment>
<dbReference type="InterPro" id="IPR005770">
    <property type="entry name" value="PhnD"/>
</dbReference>
<dbReference type="GO" id="GO:0043190">
    <property type="term" value="C:ATP-binding cassette (ABC) transporter complex"/>
    <property type="evidence" value="ECO:0007669"/>
    <property type="project" value="InterPro"/>
</dbReference>
<dbReference type="Gene3D" id="3.40.190.10">
    <property type="entry name" value="Periplasmic binding protein-like II"/>
    <property type="match status" value="2"/>
</dbReference>
<accession>A0A8J2YVQ9</accession>
<keyword evidence="5" id="KW-1185">Reference proteome</keyword>
<evidence type="ECO:0000256" key="2">
    <source>
        <dbReference type="ARBA" id="ARBA00022729"/>
    </source>
</evidence>
<dbReference type="AlphaFoldDB" id="A0A8J2YVQ9"/>
<dbReference type="SUPFAM" id="SSF53850">
    <property type="entry name" value="Periplasmic binding protein-like II"/>
    <property type="match status" value="1"/>
</dbReference>